<protein>
    <recommendedName>
        <fullName evidence="3">Transcriptional regulator</fullName>
    </recommendedName>
</protein>
<accession>A0A1X7R9Z5</accession>
<evidence type="ECO:0000313" key="2">
    <source>
        <dbReference type="Proteomes" id="UP000196158"/>
    </source>
</evidence>
<proteinExistence type="predicted"/>
<name>A0A1X7R9Z5_9SACH</name>
<dbReference type="OrthoDB" id="2101473at2759"/>
<dbReference type="InterPro" id="IPR007396">
    <property type="entry name" value="TR_PAI2-type"/>
</dbReference>
<dbReference type="Pfam" id="PF04299">
    <property type="entry name" value="FMN_bind_2"/>
    <property type="match status" value="1"/>
</dbReference>
<organism evidence="1 2">
    <name type="scientific">Maudiozyma saulgeensis</name>
    <dbReference type="NCBI Taxonomy" id="1789683"/>
    <lineage>
        <taxon>Eukaryota</taxon>
        <taxon>Fungi</taxon>
        <taxon>Dikarya</taxon>
        <taxon>Ascomycota</taxon>
        <taxon>Saccharomycotina</taxon>
        <taxon>Saccharomycetes</taxon>
        <taxon>Saccharomycetales</taxon>
        <taxon>Saccharomycetaceae</taxon>
        <taxon>Maudiozyma</taxon>
    </lineage>
</organism>
<dbReference type="AlphaFoldDB" id="A0A1X7R9Z5"/>
<evidence type="ECO:0008006" key="3">
    <source>
        <dbReference type="Google" id="ProtNLM"/>
    </source>
</evidence>
<sequence length="242" mass="27822">MYIPKSMEVTSTSKLVQLIKEYPLGSLFNYNPPTSALLSYFSGGNPPSDDSIDNEMCCSHIPFFIEECDNGSYTLIAHMAKNNQHVEMLKKNPRCLIVFQGPDSYITPSWYPLKSKTHKFVPTWDYATVHVYGEATIISDKSWLVDMITKLTNQQEERRSEGETIAEKWKVSDAPTKYIDKRLDEVVGIKININHFQGKFKLQQDMSKENVKGVLEGYENEMNGEKYEQLAKLTKEQYPEQP</sequence>
<dbReference type="SUPFAM" id="SSF50475">
    <property type="entry name" value="FMN-binding split barrel"/>
    <property type="match status" value="1"/>
</dbReference>
<dbReference type="PANTHER" id="PTHR35802:SF1">
    <property type="entry name" value="PROTEASE SYNTHASE AND SPORULATION PROTEIN PAI 2"/>
    <property type="match status" value="1"/>
</dbReference>
<reference evidence="1 2" key="1">
    <citation type="submission" date="2017-04" db="EMBL/GenBank/DDBJ databases">
        <authorList>
            <person name="Afonso C.L."/>
            <person name="Miller P.J."/>
            <person name="Scott M.A."/>
            <person name="Spackman E."/>
            <person name="Goraichik I."/>
            <person name="Dimitrov K.M."/>
            <person name="Suarez D.L."/>
            <person name="Swayne D.E."/>
        </authorList>
    </citation>
    <scope>NUCLEOTIDE SEQUENCE [LARGE SCALE GENOMIC DNA]</scope>
</reference>
<dbReference type="EMBL" id="FXLY01000012">
    <property type="protein sequence ID" value="SMN22424.1"/>
    <property type="molecule type" value="Genomic_DNA"/>
</dbReference>
<dbReference type="Gene3D" id="2.30.110.10">
    <property type="entry name" value="Electron Transport, Fmn-binding Protein, Chain A"/>
    <property type="match status" value="1"/>
</dbReference>
<evidence type="ECO:0000313" key="1">
    <source>
        <dbReference type="EMBL" id="SMN22424.1"/>
    </source>
</evidence>
<keyword evidence="2" id="KW-1185">Reference proteome</keyword>
<dbReference type="Proteomes" id="UP000196158">
    <property type="component" value="Unassembled WGS sequence"/>
</dbReference>
<gene>
    <name evidence="1" type="ORF">KASA_0G00066G</name>
</gene>
<dbReference type="InterPro" id="IPR012349">
    <property type="entry name" value="Split_barrel_FMN-bd"/>
</dbReference>
<dbReference type="PIRSF" id="PIRSF010372">
    <property type="entry name" value="PaiB"/>
    <property type="match status" value="1"/>
</dbReference>
<dbReference type="PANTHER" id="PTHR35802">
    <property type="entry name" value="PROTEASE SYNTHASE AND SPORULATION PROTEIN PAI 2"/>
    <property type="match status" value="1"/>
</dbReference>